<proteinExistence type="predicted"/>
<feature type="region of interest" description="Disordered" evidence="1">
    <location>
        <begin position="611"/>
        <end position="643"/>
    </location>
</feature>
<feature type="compositionally biased region" description="Basic and acidic residues" evidence="1">
    <location>
        <begin position="262"/>
        <end position="277"/>
    </location>
</feature>
<organism evidence="3 4">
    <name type="scientific">Pocillopora meandrina</name>
    <dbReference type="NCBI Taxonomy" id="46732"/>
    <lineage>
        <taxon>Eukaryota</taxon>
        <taxon>Metazoa</taxon>
        <taxon>Cnidaria</taxon>
        <taxon>Anthozoa</taxon>
        <taxon>Hexacorallia</taxon>
        <taxon>Scleractinia</taxon>
        <taxon>Astrocoeniina</taxon>
        <taxon>Pocilloporidae</taxon>
        <taxon>Pocillopora</taxon>
    </lineage>
</organism>
<dbReference type="EMBL" id="CALNXJ010000006">
    <property type="protein sequence ID" value="CAH3041126.1"/>
    <property type="molecule type" value="Genomic_DNA"/>
</dbReference>
<dbReference type="InterPro" id="IPR011029">
    <property type="entry name" value="DEATH-like_dom_sf"/>
</dbReference>
<dbReference type="Gene3D" id="1.10.533.10">
    <property type="entry name" value="Death Domain, Fas"/>
    <property type="match status" value="1"/>
</dbReference>
<evidence type="ECO:0000256" key="1">
    <source>
        <dbReference type="SAM" id="MobiDB-lite"/>
    </source>
</evidence>
<dbReference type="SMART" id="SM00005">
    <property type="entry name" value="DEATH"/>
    <property type="match status" value="1"/>
</dbReference>
<name>A0AAU9W154_9CNID</name>
<feature type="region of interest" description="Disordered" evidence="1">
    <location>
        <begin position="294"/>
        <end position="392"/>
    </location>
</feature>
<dbReference type="CDD" id="cd01670">
    <property type="entry name" value="Death"/>
    <property type="match status" value="1"/>
</dbReference>
<feature type="compositionally biased region" description="Basic and acidic residues" evidence="1">
    <location>
        <begin position="312"/>
        <end position="329"/>
    </location>
</feature>
<evidence type="ECO:0000313" key="4">
    <source>
        <dbReference type="Proteomes" id="UP001159428"/>
    </source>
</evidence>
<dbReference type="InterPro" id="IPR016729">
    <property type="entry name" value="FADD"/>
</dbReference>
<feature type="domain" description="Death" evidence="2">
    <location>
        <begin position="33"/>
        <end position="106"/>
    </location>
</feature>
<reference evidence="3 4" key="1">
    <citation type="submission" date="2022-05" db="EMBL/GenBank/DDBJ databases">
        <authorList>
            <consortium name="Genoscope - CEA"/>
            <person name="William W."/>
        </authorList>
    </citation>
    <scope>NUCLEOTIDE SEQUENCE [LARGE SCALE GENOMIC DNA]</scope>
</reference>
<keyword evidence="4" id="KW-1185">Reference proteome</keyword>
<protein>
    <recommendedName>
        <fullName evidence="2">Death domain-containing protein</fullName>
    </recommendedName>
</protein>
<gene>
    <name evidence="3" type="ORF">PMEA_00029060</name>
</gene>
<accession>A0AAU9W154</accession>
<evidence type="ECO:0000313" key="3">
    <source>
        <dbReference type="EMBL" id="CAH3041126.1"/>
    </source>
</evidence>
<dbReference type="Pfam" id="PF00531">
    <property type="entry name" value="Death"/>
    <property type="match status" value="1"/>
</dbReference>
<dbReference type="Proteomes" id="UP001159428">
    <property type="component" value="Unassembled WGS sequence"/>
</dbReference>
<feature type="region of interest" description="Disordered" evidence="1">
    <location>
        <begin position="259"/>
        <end position="281"/>
    </location>
</feature>
<dbReference type="PANTHER" id="PTHR15077">
    <property type="entry name" value="FAS-ASSOCIATING DEATH DOMAIN-CONTAINING PROTEIN FADD"/>
    <property type="match status" value="1"/>
</dbReference>
<feature type="region of interest" description="Disordered" evidence="1">
    <location>
        <begin position="438"/>
        <end position="472"/>
    </location>
</feature>
<evidence type="ECO:0000259" key="2">
    <source>
        <dbReference type="PROSITE" id="PS50017"/>
    </source>
</evidence>
<feature type="compositionally biased region" description="Polar residues" evidence="1">
    <location>
        <begin position="225"/>
        <end position="239"/>
    </location>
</feature>
<feature type="compositionally biased region" description="Polar residues" evidence="1">
    <location>
        <begin position="330"/>
        <end position="339"/>
    </location>
</feature>
<comment type="caution">
    <text evidence="3">The sequence shown here is derived from an EMBL/GenBank/DDBJ whole genome shotgun (WGS) entry which is preliminary data.</text>
</comment>
<dbReference type="GO" id="GO:0007165">
    <property type="term" value="P:signal transduction"/>
    <property type="evidence" value="ECO:0007669"/>
    <property type="project" value="InterPro"/>
</dbReference>
<feature type="compositionally biased region" description="Basic and acidic residues" evidence="1">
    <location>
        <begin position="451"/>
        <end position="472"/>
    </location>
</feature>
<dbReference type="InterPro" id="IPR000488">
    <property type="entry name" value="Death_dom"/>
</dbReference>
<dbReference type="AlphaFoldDB" id="A0AAU9W154"/>
<feature type="region of interest" description="Disordered" evidence="1">
    <location>
        <begin position="220"/>
        <end position="239"/>
    </location>
</feature>
<feature type="compositionally biased region" description="Basic and acidic residues" evidence="1">
    <location>
        <begin position="294"/>
        <end position="303"/>
    </location>
</feature>
<dbReference type="PROSITE" id="PS50017">
    <property type="entry name" value="DEATH_DOMAIN"/>
    <property type="match status" value="1"/>
</dbReference>
<feature type="compositionally biased region" description="Basic and acidic residues" evidence="1">
    <location>
        <begin position="380"/>
        <end position="390"/>
    </location>
</feature>
<dbReference type="SUPFAM" id="SSF47986">
    <property type="entry name" value="DEATH domain"/>
    <property type="match status" value="1"/>
</dbReference>
<sequence>MHVCFLGYSFVSLDPLYSLTESDIHDRQLPEGIGARWKDLARKLGFKERSIEVIERENCSYHDRCIKLLVRWMEKGGQHGATAGKLAEALKAIELQSLADRLIGPSDRRMIMMEIQGTFRLEDGTEIIVGVDSTERRTFFIWKSPDKEFNTSDKELKRYFDATCQITAQTPEVIEKIIGTSVRTSVDVKSRKDPPSNEQISFQTPEVMQGDIAKLIEDKDRKEISTQTPDTLEETNGTSAERWLEDSPLKVHISTQTNETEEVFRKSDETKGEDSPAKEQIGVQTPEVMEEIVGRSTEDKGQKEISTQESDTAEKFTETPREKWREDSPIKQQIRTQNPVVGEEYRPSDETNLEDPSDRVPISTPTSEGEVKIIGTSAEFQREGSYHKEISTQTSEVEKGIIGTPVEDKSLEDSFIAVQIYTQTVEVVEEIIRTPAEEMEQFSTQASEGVEENRKTSEEKEENSSSKAPKISEKLKDLQEKLSVVEENLKIPELKGEAFHVTKKLDLISRHNTTIQELYTQVMGMMREACKCDEFLREKFYDFSHCSLRAVHNNLNKSFADLQSEQGNMTAAEKRKLDSLILSRKGREKQIMYLDKFLKRLFSSAAELKKSQSSPCGRGNRKISGDSKNRLRKRKTQSRVLSS</sequence>